<dbReference type="Proteomes" id="UP000831495">
    <property type="component" value="Chromosome"/>
</dbReference>
<accession>A0ABY4PAP5</accession>
<organism evidence="2 3">
    <name type="scientific">Bombilactobacillus folatiphilus</name>
    <dbReference type="NCBI Taxonomy" id="2923362"/>
    <lineage>
        <taxon>Bacteria</taxon>
        <taxon>Bacillati</taxon>
        <taxon>Bacillota</taxon>
        <taxon>Bacilli</taxon>
        <taxon>Lactobacillales</taxon>
        <taxon>Lactobacillaceae</taxon>
        <taxon>Bombilactobacillus</taxon>
    </lineage>
</organism>
<reference evidence="2" key="1">
    <citation type="journal article" date="2022" name="Int. J. Syst. Evol. Microbiol.">
        <title>Apilactobacillus apisilvae sp. nov., Nicolia spurrieriana gen. nov. sp. nov., Bombilactobacillus folatiphilus sp. nov. and Bombilactobacillus thymidiniphilus sp. nov., four new lactic acid bacterial isolates from stingless bees Tetragonula carbonaria and Austroplebeia australis.</title>
        <authorList>
            <person name="Oliphant S.A."/>
            <person name="Watson-Haigh N.S."/>
            <person name="Sumby K.M."/>
            <person name="Gardner J."/>
            <person name="Groom S."/>
            <person name="Jiranek V."/>
        </authorList>
    </citation>
    <scope>NUCLEOTIDE SEQUENCE</scope>
    <source>
        <strain evidence="2">SG4_D2</strain>
    </source>
</reference>
<feature type="chain" id="PRO_5046446818" evidence="1">
    <location>
        <begin position="29"/>
        <end position="55"/>
    </location>
</feature>
<evidence type="ECO:0000313" key="3">
    <source>
        <dbReference type="Proteomes" id="UP000831495"/>
    </source>
</evidence>
<sequence>MKIKHILLLVLLALVGGVAFESTQTTQAAITVQPQSWLIYNCEHQVYHVYANCFL</sequence>
<feature type="signal peptide" evidence="1">
    <location>
        <begin position="1"/>
        <end position="28"/>
    </location>
</feature>
<dbReference type="EMBL" id="CP093366">
    <property type="protein sequence ID" value="UQS82820.1"/>
    <property type="molecule type" value="Genomic_DNA"/>
</dbReference>
<keyword evidence="1" id="KW-0732">Signal</keyword>
<evidence type="ECO:0000256" key="1">
    <source>
        <dbReference type="SAM" id="SignalP"/>
    </source>
</evidence>
<proteinExistence type="predicted"/>
<keyword evidence="3" id="KW-1185">Reference proteome</keyword>
<protein>
    <submittedName>
        <fullName evidence="2">Uncharacterized protein</fullName>
    </submittedName>
</protein>
<dbReference type="RefSeq" id="WP_249515098.1">
    <property type="nucleotide sequence ID" value="NZ_CP093366.1"/>
</dbReference>
<evidence type="ECO:0000313" key="2">
    <source>
        <dbReference type="EMBL" id="UQS82820.1"/>
    </source>
</evidence>
<name>A0ABY4PAP5_9LACO</name>
<gene>
    <name evidence="2" type="ORF">MOO45_04045</name>
</gene>